<evidence type="ECO:0000313" key="5">
    <source>
        <dbReference type="Proteomes" id="UP000077202"/>
    </source>
</evidence>
<feature type="region of interest" description="Disordered" evidence="1">
    <location>
        <begin position="1"/>
        <end position="24"/>
    </location>
</feature>
<keyword evidence="2" id="KW-0812">Transmembrane</keyword>
<reference evidence="4 5" key="1">
    <citation type="submission" date="2016-03" db="EMBL/GenBank/DDBJ databases">
        <title>Mechanisms controlling the formation of the plant cell surface in tip-growing cells are functionally conserved among land plants.</title>
        <authorList>
            <person name="Honkanen S."/>
            <person name="Jones V.A."/>
            <person name="Morieri G."/>
            <person name="Champion C."/>
            <person name="Hetherington A.J."/>
            <person name="Kelly S."/>
            <person name="Saint-Marcoux D."/>
            <person name="Proust H."/>
            <person name="Prescott H."/>
            <person name="Dolan L."/>
        </authorList>
    </citation>
    <scope>NUCLEOTIDE SEQUENCE [LARGE SCALE GENOMIC DNA]</scope>
    <source>
        <strain evidence="5">cv. Tak-1 and cv. Tak-2</strain>
        <tissue evidence="4">Whole gametophyte</tissue>
    </source>
</reference>
<reference evidence="6" key="3">
    <citation type="journal article" date="2020" name="Curr. Biol.">
        <title>Chromatin organization in early land plants reveals an ancestral association between H3K27me3, transposons, and constitutive heterochromatin.</title>
        <authorList>
            <person name="Montgomery S.A."/>
            <person name="Tanizawa Y."/>
            <person name="Galik B."/>
            <person name="Wang N."/>
            <person name="Ito T."/>
            <person name="Mochizuki T."/>
            <person name="Akimcheva S."/>
            <person name="Bowman J.L."/>
            <person name="Cognat V."/>
            <person name="Marechal-Drouard L."/>
            <person name="Ekker H."/>
            <person name="Hong S.F."/>
            <person name="Kohchi T."/>
            <person name="Lin S.S."/>
            <person name="Liu L.D."/>
            <person name="Nakamura Y."/>
            <person name="Valeeva L.R."/>
            <person name="Shakirov E.V."/>
            <person name="Shippen D.E."/>
            <person name="Wei W.L."/>
            <person name="Yagura M."/>
            <person name="Yamaoka S."/>
            <person name="Yamato K.T."/>
            <person name="Liu C."/>
            <person name="Berger F."/>
        </authorList>
    </citation>
    <scope>NUCLEOTIDE SEQUENCE [LARGE SCALE GENOMIC DNA]</scope>
    <source>
        <strain evidence="6">Tak-1</strain>
    </source>
</reference>
<organism evidence="4 5">
    <name type="scientific">Marchantia polymorpha subsp. ruderalis</name>
    <dbReference type="NCBI Taxonomy" id="1480154"/>
    <lineage>
        <taxon>Eukaryota</taxon>
        <taxon>Viridiplantae</taxon>
        <taxon>Streptophyta</taxon>
        <taxon>Embryophyta</taxon>
        <taxon>Marchantiophyta</taxon>
        <taxon>Marchantiopsida</taxon>
        <taxon>Marchantiidae</taxon>
        <taxon>Marchantiales</taxon>
        <taxon>Marchantiaceae</taxon>
        <taxon>Marchantia</taxon>
    </lineage>
</organism>
<feature type="compositionally biased region" description="Basic and acidic residues" evidence="1">
    <location>
        <begin position="1"/>
        <end position="21"/>
    </location>
</feature>
<evidence type="ECO:0000313" key="6">
    <source>
        <dbReference type="Proteomes" id="UP001162541"/>
    </source>
</evidence>
<dbReference type="PANTHER" id="PTHR38585:SF1">
    <property type="entry name" value="TRANSMEMBRANE PROTEIN"/>
    <property type="match status" value="1"/>
</dbReference>
<keyword evidence="2" id="KW-1133">Transmembrane helix</keyword>
<evidence type="ECO:0000313" key="3">
    <source>
        <dbReference type="EMBL" id="BBM97858.1"/>
    </source>
</evidence>
<feature type="transmembrane region" description="Helical" evidence="2">
    <location>
        <begin position="81"/>
        <end position="105"/>
    </location>
</feature>
<accession>A0A176WN74</accession>
<reference evidence="3" key="2">
    <citation type="journal article" date="2019" name="Curr. Biol.">
        <title>Chromatin organization in early land plants reveals an ancestral association between H3K27me3, transposons, and constitutive heterochromatin.</title>
        <authorList>
            <person name="Montgomery S.A."/>
            <person name="Tanizawa Y."/>
            <person name="Galik B."/>
            <person name="Wang N."/>
            <person name="Ito T."/>
            <person name="Mochizuki T."/>
            <person name="Akimcheva S."/>
            <person name="Bowman J."/>
            <person name="Cognat V."/>
            <person name="Drouard L."/>
            <person name="Ekker H."/>
            <person name="Houng S."/>
            <person name="Kohchi T."/>
            <person name="Lin S."/>
            <person name="Liu L.D."/>
            <person name="Nakamura Y."/>
            <person name="Valeeva L.R."/>
            <person name="Shakirov E.V."/>
            <person name="Shippen D.E."/>
            <person name="Wei W."/>
            <person name="Yagura M."/>
            <person name="Yamaoka S."/>
            <person name="Yamato K.T."/>
            <person name="Liu C."/>
            <person name="Berger F."/>
        </authorList>
    </citation>
    <scope>NUCLEOTIDE SEQUENCE [LARGE SCALE GENOMIC DNA]</scope>
    <source>
        <strain evidence="3">Tak-1</strain>
    </source>
</reference>
<sequence>MPAREDSQDDGHRQEKGHAAEKQQVVPMGSLFGSGFLSEMKEKLGPSVDMLTNEVSRSAPLDAARRMFGSKDQQQIFANRLVICVVPPAGAAFTFGATLLGAQVAGAGLRVSCATPVMASVVGFMALGTASAAAAQVSHSLRRFYGQGKMNGGNEYLAKDTLLVNALFGIVAFKVLGGSFHRLMPSNVNHPGALHSVSIPARGSKYANDIEQVLIQDMFKRHGCHHCGKRAGESIADHMPPNVIAHGRGWAKAVVASGEANSFLARLRSTIPFLPFSPKVVHQRLYPQCTDCSKLQSAALRHGKRGPLVFHFKRGVPEAPFFTGFCIGSMRIDDSVTDDARTSR</sequence>
<proteinExistence type="predicted"/>
<name>A0A176WN74_MARPO</name>
<feature type="transmembrane region" description="Helical" evidence="2">
    <location>
        <begin position="117"/>
        <end position="141"/>
    </location>
</feature>
<feature type="transmembrane region" description="Helical" evidence="2">
    <location>
        <begin position="162"/>
        <end position="180"/>
    </location>
</feature>
<gene>
    <name evidence="4" type="ORF">AXG93_3235s1070</name>
    <name evidence="3" type="ORF">Mp_1g08910</name>
</gene>
<evidence type="ECO:0000313" key="4">
    <source>
        <dbReference type="EMBL" id="OAE34304.1"/>
    </source>
</evidence>
<dbReference type="PANTHER" id="PTHR38585">
    <property type="entry name" value="TRANSMEMBRANE PROTEIN"/>
    <property type="match status" value="1"/>
</dbReference>
<evidence type="ECO:0000256" key="2">
    <source>
        <dbReference type="SAM" id="Phobius"/>
    </source>
</evidence>
<evidence type="ECO:0000256" key="1">
    <source>
        <dbReference type="SAM" id="MobiDB-lite"/>
    </source>
</evidence>
<dbReference type="AlphaFoldDB" id="A0A176WN74"/>
<keyword evidence="2" id="KW-0472">Membrane</keyword>
<dbReference type="Proteomes" id="UP000077202">
    <property type="component" value="Unassembled WGS sequence"/>
</dbReference>
<protein>
    <submittedName>
        <fullName evidence="4">Uncharacterized protein</fullName>
    </submittedName>
</protein>
<dbReference type="EMBL" id="AP019866">
    <property type="protein sequence ID" value="BBM97858.1"/>
    <property type="molecule type" value="Genomic_DNA"/>
</dbReference>
<dbReference type="Proteomes" id="UP001162541">
    <property type="component" value="Chromosome 1"/>
</dbReference>
<keyword evidence="5" id="KW-1185">Reference proteome</keyword>
<dbReference type="EMBL" id="LVLJ01000419">
    <property type="protein sequence ID" value="OAE34304.1"/>
    <property type="molecule type" value="Genomic_DNA"/>
</dbReference>